<evidence type="ECO:0000313" key="9">
    <source>
        <dbReference type="EMBL" id="HIR58634.1"/>
    </source>
</evidence>
<dbReference type="InterPro" id="IPR015946">
    <property type="entry name" value="KH_dom-like_a/b"/>
</dbReference>
<evidence type="ECO:0000313" key="10">
    <source>
        <dbReference type="Proteomes" id="UP000824232"/>
    </source>
</evidence>
<comment type="similarity">
    <text evidence="7">Belongs to the NusA family.</text>
</comment>
<dbReference type="Gene3D" id="2.40.50.140">
    <property type="entry name" value="Nucleic acid-binding proteins"/>
    <property type="match status" value="1"/>
</dbReference>
<dbReference type="CDD" id="cd04455">
    <property type="entry name" value="S1_NusA"/>
    <property type="match status" value="1"/>
</dbReference>
<keyword evidence="2 7" id="KW-0963">Cytoplasm</keyword>
<evidence type="ECO:0000256" key="5">
    <source>
        <dbReference type="ARBA" id="ARBA00023015"/>
    </source>
</evidence>
<comment type="caution">
    <text evidence="9">The sequence shown here is derived from an EMBL/GenBank/DDBJ whole genome shotgun (WGS) entry which is preliminary data.</text>
</comment>
<dbReference type="SUPFAM" id="SSF50249">
    <property type="entry name" value="Nucleic acid-binding proteins"/>
    <property type="match status" value="1"/>
</dbReference>
<dbReference type="Gene3D" id="3.30.300.20">
    <property type="match status" value="2"/>
</dbReference>
<dbReference type="InterPro" id="IPR036555">
    <property type="entry name" value="NusA_N_sf"/>
</dbReference>
<evidence type="ECO:0000256" key="6">
    <source>
        <dbReference type="ARBA" id="ARBA00023163"/>
    </source>
</evidence>
<dbReference type="GO" id="GO:0003723">
    <property type="term" value="F:RNA binding"/>
    <property type="evidence" value="ECO:0007669"/>
    <property type="project" value="UniProtKB-UniRule"/>
</dbReference>
<evidence type="ECO:0000256" key="2">
    <source>
        <dbReference type="ARBA" id="ARBA00022490"/>
    </source>
</evidence>
<dbReference type="Proteomes" id="UP000824232">
    <property type="component" value="Unassembled WGS sequence"/>
</dbReference>
<proteinExistence type="inferred from homology"/>
<dbReference type="EMBL" id="DVHC01000013">
    <property type="protein sequence ID" value="HIR58634.1"/>
    <property type="molecule type" value="Genomic_DNA"/>
</dbReference>
<comment type="function">
    <text evidence="7">Participates in both transcription termination and antitermination.</text>
</comment>
<dbReference type="Pfam" id="PF26594">
    <property type="entry name" value="KH_NusA_2nd"/>
    <property type="match status" value="1"/>
</dbReference>
<dbReference type="InterPro" id="IPR009019">
    <property type="entry name" value="KH_sf_prok-type"/>
</dbReference>
<sequence>MNGKEFLKAVDLVVKEKHIDKEVIFEAMRNALTSAYKKNAKSKNNNVKVLINENNGDIKVYSYLTVVPDDKMTKEEYEDALFERYAEDDDLDTEISEKEFKEEEKAKEKEEDDKEKISFFNPGTEIKLSDARKIDKTVNVGDTIDTEVTPKDFGRVAASTAKQVVIQKIREAERSSITDEFGDKQDELLVGTVALEDTDNYFIDLGRTNGILPKKDIIPGEKIKMGSQIKVYVTKVDNNGRSLLVLLSRRHYGFVKRLFESEIPELVDGTVLLYSVAREAGVRSKVAVYSENPKVDPIGACIGERGSRIASIITELNGEKVDIVKYDSDPAVFIANALSPAKDLTVLITDPKKREALVIADGDNFSLAIGKKGLNAKLATRLTKYKIDIKTSEQAKEMGISIKSEE</sequence>
<evidence type="ECO:0000259" key="8">
    <source>
        <dbReference type="PROSITE" id="PS50126"/>
    </source>
</evidence>
<comment type="subunit">
    <text evidence="7">Monomer. Binds directly to the core enzyme of the DNA-dependent RNA polymerase and to nascent RNA.</text>
</comment>
<dbReference type="FunFam" id="3.30.300.20:FF:000002">
    <property type="entry name" value="Transcription termination/antitermination protein NusA"/>
    <property type="match status" value="1"/>
</dbReference>
<dbReference type="SUPFAM" id="SSF54814">
    <property type="entry name" value="Prokaryotic type KH domain (KH-domain type II)"/>
    <property type="match status" value="2"/>
</dbReference>
<accession>A0A9D1DT51</accession>
<dbReference type="Pfam" id="PF13184">
    <property type="entry name" value="KH_NusA_1st"/>
    <property type="match status" value="1"/>
</dbReference>
<keyword evidence="6 7" id="KW-0804">Transcription</keyword>
<gene>
    <name evidence="7 9" type="primary">nusA</name>
    <name evidence="9" type="ORF">IAB38_01145</name>
</gene>
<dbReference type="InterPro" id="IPR013735">
    <property type="entry name" value="TF_NusA_N"/>
</dbReference>
<dbReference type="InterPro" id="IPR012340">
    <property type="entry name" value="NA-bd_OB-fold"/>
</dbReference>
<dbReference type="GO" id="GO:0031564">
    <property type="term" value="P:transcription antitermination"/>
    <property type="evidence" value="ECO:0007669"/>
    <property type="project" value="UniProtKB-UniRule"/>
</dbReference>
<name>A0A9D1DT51_9FIRM</name>
<dbReference type="PANTHER" id="PTHR22648:SF0">
    <property type="entry name" value="TRANSCRIPTION TERMINATION_ANTITERMINATION PROTEIN NUSA"/>
    <property type="match status" value="1"/>
</dbReference>
<evidence type="ECO:0000256" key="3">
    <source>
        <dbReference type="ARBA" id="ARBA00022814"/>
    </source>
</evidence>
<dbReference type="GO" id="GO:0003700">
    <property type="term" value="F:DNA-binding transcription factor activity"/>
    <property type="evidence" value="ECO:0007669"/>
    <property type="project" value="InterPro"/>
</dbReference>
<dbReference type="PROSITE" id="PS50126">
    <property type="entry name" value="S1"/>
    <property type="match status" value="1"/>
</dbReference>
<dbReference type="PANTHER" id="PTHR22648">
    <property type="entry name" value="TRANSCRIPTION TERMINATION FACTOR NUSA"/>
    <property type="match status" value="1"/>
</dbReference>
<evidence type="ECO:0000256" key="4">
    <source>
        <dbReference type="ARBA" id="ARBA00022884"/>
    </source>
</evidence>
<reference evidence="9" key="2">
    <citation type="journal article" date="2021" name="PeerJ">
        <title>Extensive microbial diversity within the chicken gut microbiome revealed by metagenomics and culture.</title>
        <authorList>
            <person name="Gilroy R."/>
            <person name="Ravi A."/>
            <person name="Getino M."/>
            <person name="Pursley I."/>
            <person name="Horton D.L."/>
            <person name="Alikhan N.F."/>
            <person name="Baker D."/>
            <person name="Gharbi K."/>
            <person name="Hall N."/>
            <person name="Watson M."/>
            <person name="Adriaenssens E.M."/>
            <person name="Foster-Nyarko E."/>
            <person name="Jarju S."/>
            <person name="Secka A."/>
            <person name="Antonio M."/>
            <person name="Oren A."/>
            <person name="Chaudhuri R.R."/>
            <person name="La Ragione R."/>
            <person name="Hildebrand F."/>
            <person name="Pallen M.J."/>
        </authorList>
    </citation>
    <scope>NUCLEOTIDE SEQUENCE</scope>
    <source>
        <strain evidence="9">CHK184-20233</strain>
    </source>
</reference>
<dbReference type="AlphaFoldDB" id="A0A9D1DT51"/>
<dbReference type="InterPro" id="IPR010213">
    <property type="entry name" value="TF_NusA"/>
</dbReference>
<feature type="domain" description="S1 motif" evidence="8">
    <location>
        <begin position="186"/>
        <end position="250"/>
    </location>
</feature>
<dbReference type="Gene3D" id="3.30.1480.10">
    <property type="entry name" value="NusA, N-terminal domain"/>
    <property type="match status" value="1"/>
</dbReference>
<keyword evidence="5 7" id="KW-0805">Transcription regulation</keyword>
<keyword evidence="3 7" id="KW-0889">Transcription antitermination</keyword>
<dbReference type="FunFam" id="3.30.300.20:FF:000005">
    <property type="entry name" value="Transcription termination/antitermination protein NusA"/>
    <property type="match status" value="1"/>
</dbReference>
<comment type="subcellular location">
    <subcellularLocation>
        <location evidence="7">Cytoplasm</location>
    </subcellularLocation>
</comment>
<evidence type="ECO:0000256" key="1">
    <source>
        <dbReference type="ARBA" id="ARBA00022472"/>
    </source>
</evidence>
<dbReference type="GO" id="GO:0005829">
    <property type="term" value="C:cytosol"/>
    <property type="evidence" value="ECO:0007669"/>
    <property type="project" value="TreeGrafter"/>
</dbReference>
<dbReference type="CDD" id="cd02134">
    <property type="entry name" value="KH-II_NusA_rpt1"/>
    <property type="match status" value="1"/>
</dbReference>
<dbReference type="InterPro" id="IPR003029">
    <property type="entry name" value="S1_domain"/>
</dbReference>
<dbReference type="SMART" id="SM00316">
    <property type="entry name" value="S1"/>
    <property type="match status" value="1"/>
</dbReference>
<dbReference type="HAMAP" id="MF_00945_B">
    <property type="entry name" value="NusA_B"/>
    <property type="match status" value="1"/>
</dbReference>
<reference evidence="9" key="1">
    <citation type="submission" date="2020-10" db="EMBL/GenBank/DDBJ databases">
        <authorList>
            <person name="Gilroy R."/>
        </authorList>
    </citation>
    <scope>NUCLEOTIDE SEQUENCE</scope>
    <source>
        <strain evidence="9">CHK184-20233</strain>
    </source>
</reference>
<dbReference type="Pfam" id="PF08529">
    <property type="entry name" value="NusA_N"/>
    <property type="match status" value="1"/>
</dbReference>
<keyword evidence="1 7" id="KW-0806">Transcription termination</keyword>
<dbReference type="InterPro" id="IPR058582">
    <property type="entry name" value="KH_NusA_2nd"/>
</dbReference>
<keyword evidence="4 7" id="KW-0694">RNA-binding</keyword>
<protein>
    <recommendedName>
        <fullName evidence="7">Transcription termination/antitermination protein NusA</fullName>
    </recommendedName>
</protein>
<dbReference type="CDD" id="cd22529">
    <property type="entry name" value="KH-II_NusA_rpt2"/>
    <property type="match status" value="1"/>
</dbReference>
<dbReference type="Pfam" id="PF00575">
    <property type="entry name" value="S1"/>
    <property type="match status" value="1"/>
</dbReference>
<dbReference type="GO" id="GO:0006353">
    <property type="term" value="P:DNA-templated transcription termination"/>
    <property type="evidence" value="ECO:0007669"/>
    <property type="project" value="UniProtKB-UniRule"/>
</dbReference>
<dbReference type="InterPro" id="IPR030842">
    <property type="entry name" value="TF_NusA_bacterial"/>
</dbReference>
<dbReference type="NCBIfam" id="TIGR01953">
    <property type="entry name" value="NusA"/>
    <property type="match status" value="1"/>
</dbReference>
<dbReference type="InterPro" id="IPR025249">
    <property type="entry name" value="TF_NusA_KH_1st"/>
</dbReference>
<organism evidence="9 10">
    <name type="scientific">Candidatus Onthousia excrementipullorum</name>
    <dbReference type="NCBI Taxonomy" id="2840884"/>
    <lineage>
        <taxon>Bacteria</taxon>
        <taxon>Bacillati</taxon>
        <taxon>Bacillota</taxon>
        <taxon>Bacilli</taxon>
        <taxon>Candidatus Onthousia</taxon>
    </lineage>
</organism>
<evidence type="ECO:0000256" key="7">
    <source>
        <dbReference type="HAMAP-Rule" id="MF_00945"/>
    </source>
</evidence>
<dbReference type="SUPFAM" id="SSF69705">
    <property type="entry name" value="Transcription factor NusA, N-terminal domain"/>
    <property type="match status" value="1"/>
</dbReference>